<keyword evidence="3" id="KW-0479">Metal-binding</keyword>
<dbReference type="GO" id="GO:0006417">
    <property type="term" value="P:regulation of translation"/>
    <property type="evidence" value="ECO:0007669"/>
    <property type="project" value="UniProtKB-UniRule"/>
</dbReference>
<keyword evidence="4 8" id="KW-0863">Zinc-finger</keyword>
<keyword evidence="12" id="KW-1185">Reference proteome</keyword>
<evidence type="ECO:0000259" key="10">
    <source>
        <dbReference type="PROSITE" id="PS51522"/>
    </source>
</evidence>
<protein>
    <recommendedName>
        <fullName evidence="10">Nanos-type domain-containing protein</fullName>
    </recommendedName>
</protein>
<feature type="region of interest" description="Disordered" evidence="9">
    <location>
        <begin position="94"/>
        <end position="117"/>
    </location>
</feature>
<keyword evidence="2" id="KW-0963">Cytoplasm</keyword>
<feature type="domain" description="Nanos-type" evidence="10">
    <location>
        <begin position="138"/>
        <end position="192"/>
    </location>
</feature>
<name>A0A8D0DD92_SANLU</name>
<evidence type="ECO:0000256" key="3">
    <source>
        <dbReference type="ARBA" id="ARBA00022723"/>
    </source>
</evidence>
<evidence type="ECO:0000256" key="4">
    <source>
        <dbReference type="ARBA" id="ARBA00022771"/>
    </source>
</evidence>
<reference evidence="11" key="2">
    <citation type="submission" date="2025-09" db="UniProtKB">
        <authorList>
            <consortium name="Ensembl"/>
        </authorList>
    </citation>
    <scope>IDENTIFICATION</scope>
</reference>
<dbReference type="InterPro" id="IPR038129">
    <property type="entry name" value="Nanos_sf"/>
</dbReference>
<dbReference type="Gene3D" id="4.10.60.30">
    <property type="entry name" value="Nanos, RNA-binding domain"/>
    <property type="match status" value="1"/>
</dbReference>
<sequence>MKEQRTPARRLQGESGSAPKHCCTLKTLRRLQIWDASTHKHTRSAALIFSAAMERQVRVRGSLLSGWNSGFDMWHDYMKLGCLLKRLADSHRDSGEGDSDIEASKRQTAAAPWSHIRTSPNLETSSASVSSLSDSSWYCGFCKQNGESPRVYRSHNLKSDYGKVTCPILWNYTCPICEATGERAHTRRYCPQAQRLEAGRMLPGSRSW</sequence>
<evidence type="ECO:0000256" key="7">
    <source>
        <dbReference type="ARBA" id="ARBA00022884"/>
    </source>
</evidence>
<evidence type="ECO:0000256" key="6">
    <source>
        <dbReference type="ARBA" id="ARBA00022845"/>
    </source>
</evidence>
<keyword evidence="7 8" id="KW-0694">RNA-binding</keyword>
<dbReference type="GO" id="GO:0005737">
    <property type="term" value="C:cytoplasm"/>
    <property type="evidence" value="ECO:0007669"/>
    <property type="project" value="UniProtKB-SubCell"/>
</dbReference>
<dbReference type="InterPro" id="IPR024161">
    <property type="entry name" value="Znf_nanos-typ"/>
</dbReference>
<dbReference type="Ensembl" id="ENSSLUT00000052394.1">
    <property type="protein sequence ID" value="ENSSLUP00000050889.1"/>
    <property type="gene ID" value="ENSSLUG00000022160.1"/>
</dbReference>
<dbReference type="PROSITE" id="PS51522">
    <property type="entry name" value="ZF_NANOS"/>
    <property type="match status" value="1"/>
</dbReference>
<dbReference type="Proteomes" id="UP000694568">
    <property type="component" value="Unplaced"/>
</dbReference>
<evidence type="ECO:0000256" key="8">
    <source>
        <dbReference type="PROSITE-ProRule" id="PRU00855"/>
    </source>
</evidence>
<evidence type="ECO:0000313" key="12">
    <source>
        <dbReference type="Proteomes" id="UP000694568"/>
    </source>
</evidence>
<dbReference type="GO" id="GO:0008270">
    <property type="term" value="F:zinc ion binding"/>
    <property type="evidence" value="ECO:0007669"/>
    <property type="project" value="UniProtKB-KW"/>
</dbReference>
<keyword evidence="5" id="KW-0862">Zinc</keyword>
<evidence type="ECO:0000256" key="1">
    <source>
        <dbReference type="ARBA" id="ARBA00004496"/>
    </source>
</evidence>
<dbReference type="InterPro" id="IPR008705">
    <property type="entry name" value="Nanos/Xcar2"/>
</dbReference>
<gene>
    <name evidence="11" type="primary">nanos2</name>
</gene>
<keyword evidence="6 8" id="KW-0810">Translation regulation</keyword>
<comment type="similarity">
    <text evidence="8">Belongs to the nanos family.</text>
</comment>
<evidence type="ECO:0000256" key="5">
    <source>
        <dbReference type="ARBA" id="ARBA00022833"/>
    </source>
</evidence>
<organism evidence="11 12">
    <name type="scientific">Sander lucioperca</name>
    <name type="common">Pike-perch</name>
    <name type="synonym">Perca lucioperca</name>
    <dbReference type="NCBI Taxonomy" id="283035"/>
    <lineage>
        <taxon>Eukaryota</taxon>
        <taxon>Metazoa</taxon>
        <taxon>Chordata</taxon>
        <taxon>Craniata</taxon>
        <taxon>Vertebrata</taxon>
        <taxon>Euteleostomi</taxon>
        <taxon>Actinopterygii</taxon>
        <taxon>Neopterygii</taxon>
        <taxon>Teleostei</taxon>
        <taxon>Neoteleostei</taxon>
        <taxon>Acanthomorphata</taxon>
        <taxon>Eupercaria</taxon>
        <taxon>Perciformes</taxon>
        <taxon>Percoidei</taxon>
        <taxon>Percidae</taxon>
        <taxon>Luciopercinae</taxon>
        <taxon>Sander</taxon>
    </lineage>
</organism>
<dbReference type="AlphaFoldDB" id="A0A8D0DD92"/>
<dbReference type="PANTHER" id="PTHR12887">
    <property type="entry name" value="NANOS PROTEIN"/>
    <property type="match status" value="1"/>
</dbReference>
<comment type="subcellular location">
    <subcellularLocation>
        <location evidence="1">Cytoplasm</location>
    </subcellularLocation>
</comment>
<dbReference type="Pfam" id="PF05741">
    <property type="entry name" value="zf-nanos"/>
    <property type="match status" value="1"/>
</dbReference>
<dbReference type="GeneTree" id="ENSGT00950000183135"/>
<proteinExistence type="inferred from homology"/>
<evidence type="ECO:0000256" key="2">
    <source>
        <dbReference type="ARBA" id="ARBA00022490"/>
    </source>
</evidence>
<accession>A0A8D0DD92</accession>
<reference evidence="11" key="1">
    <citation type="submission" date="2025-08" db="UniProtKB">
        <authorList>
            <consortium name="Ensembl"/>
        </authorList>
    </citation>
    <scope>IDENTIFICATION</scope>
</reference>
<dbReference type="GO" id="GO:0003723">
    <property type="term" value="F:RNA binding"/>
    <property type="evidence" value="ECO:0007669"/>
    <property type="project" value="UniProtKB-UniRule"/>
</dbReference>
<evidence type="ECO:0000256" key="9">
    <source>
        <dbReference type="SAM" id="MobiDB-lite"/>
    </source>
</evidence>
<evidence type="ECO:0000313" key="11">
    <source>
        <dbReference type="Ensembl" id="ENSSLUP00000050889.1"/>
    </source>
</evidence>